<dbReference type="Proteomes" id="UP000578531">
    <property type="component" value="Unassembled WGS sequence"/>
</dbReference>
<gene>
    <name evidence="14" type="ORF">HO173_003887</name>
</gene>
<dbReference type="SUPFAM" id="SSF48264">
    <property type="entry name" value="Cytochrome P450"/>
    <property type="match status" value="1"/>
</dbReference>
<sequence length="549" mass="61650">MFLTTLFGLWPTKILSALSWPISNLSSTSIARYIGGAAGFFALKFVCKCVYRITWHPLVKYPGPFLASVTDLYAAYHGFLGDIHLDIWQCHEKYGPFVRYGPNRLLVNSSNGLHDIYGHGQNFQKSKAYLPMVPEEGGWCTLTCIDKSMHRYKRRLITQGLSDDALKAFEPSLLAHIDIFCHKLGEGGLRRNGQWTEPRNMNDYDKWLTLDVMGEFGFGERMGLLESSKHRFIIDVMHFYSWVMGFYEQFPGIAKLRLEYVLLFGRRLLRLNTAAQDQWEDWKDRFAASVLQEDQSQQKGLFSTVLKLRNNFSLSELWAEGSFLMLAGSDTSATTLSGLFFYLAHNPDVHQTLEKEIRSSFAESDAIISGPQLSSCVYLHACINETLRMSPSTPGAPWREAQAGGAVVDGNSVPAGCDVGTCIYALHHREEYFPQSYAFVPERWLSGALVSSEQLKAAHKAFNPFSLGPRGCPGRSLALLQISLTLARVLFDFDFRLAEGELAHVGEGTPGVINGRHRVSEFQLSAHVTASSKGPQLQFRARNIEGFKR</sequence>
<dbReference type="PANTHER" id="PTHR24305">
    <property type="entry name" value="CYTOCHROME P450"/>
    <property type="match status" value="1"/>
</dbReference>
<name>A0A8H6L6U8_9LECA</name>
<evidence type="ECO:0000313" key="15">
    <source>
        <dbReference type="Proteomes" id="UP000578531"/>
    </source>
</evidence>
<keyword evidence="10 13" id="KW-0503">Monooxygenase</keyword>
<dbReference type="EMBL" id="JACCJC010000012">
    <property type="protein sequence ID" value="KAF6237686.1"/>
    <property type="molecule type" value="Genomic_DNA"/>
</dbReference>
<dbReference type="Gene3D" id="1.10.630.10">
    <property type="entry name" value="Cytochrome P450"/>
    <property type="match status" value="1"/>
</dbReference>
<accession>A0A8H6L6U8</accession>
<dbReference type="PRINTS" id="PR00385">
    <property type="entry name" value="P450"/>
</dbReference>
<keyword evidence="4 12" id="KW-0349">Heme</keyword>
<dbReference type="InterPro" id="IPR002401">
    <property type="entry name" value="Cyt_P450_E_grp-I"/>
</dbReference>
<dbReference type="GeneID" id="59285552"/>
<proteinExistence type="inferred from homology"/>
<protein>
    <recommendedName>
        <fullName evidence="16">Cytochrome P450</fullName>
    </recommendedName>
</protein>
<evidence type="ECO:0000256" key="3">
    <source>
        <dbReference type="ARBA" id="ARBA00010617"/>
    </source>
</evidence>
<keyword evidence="11" id="KW-0472">Membrane</keyword>
<dbReference type="InterPro" id="IPR036396">
    <property type="entry name" value="Cyt_P450_sf"/>
</dbReference>
<dbReference type="GO" id="GO:0016020">
    <property type="term" value="C:membrane"/>
    <property type="evidence" value="ECO:0007669"/>
    <property type="project" value="UniProtKB-SubCell"/>
</dbReference>
<evidence type="ECO:0008006" key="16">
    <source>
        <dbReference type="Google" id="ProtNLM"/>
    </source>
</evidence>
<evidence type="ECO:0000256" key="13">
    <source>
        <dbReference type="RuleBase" id="RU000461"/>
    </source>
</evidence>
<dbReference type="RefSeq" id="XP_037167004.1">
    <property type="nucleotide sequence ID" value="XM_037305811.1"/>
</dbReference>
<comment type="caution">
    <text evidence="14">The sequence shown here is derived from an EMBL/GenBank/DDBJ whole genome shotgun (WGS) entry which is preliminary data.</text>
</comment>
<dbReference type="InterPro" id="IPR050121">
    <property type="entry name" value="Cytochrome_P450_monoxygenase"/>
</dbReference>
<organism evidence="14 15">
    <name type="scientific">Letharia columbiana</name>
    <dbReference type="NCBI Taxonomy" id="112416"/>
    <lineage>
        <taxon>Eukaryota</taxon>
        <taxon>Fungi</taxon>
        <taxon>Dikarya</taxon>
        <taxon>Ascomycota</taxon>
        <taxon>Pezizomycotina</taxon>
        <taxon>Lecanoromycetes</taxon>
        <taxon>OSLEUM clade</taxon>
        <taxon>Lecanoromycetidae</taxon>
        <taxon>Lecanorales</taxon>
        <taxon>Lecanorineae</taxon>
        <taxon>Parmeliaceae</taxon>
        <taxon>Letharia</taxon>
    </lineage>
</organism>
<keyword evidence="9 12" id="KW-0408">Iron</keyword>
<dbReference type="OrthoDB" id="1470350at2759"/>
<evidence type="ECO:0000256" key="6">
    <source>
        <dbReference type="ARBA" id="ARBA00022723"/>
    </source>
</evidence>
<keyword evidence="8 13" id="KW-0560">Oxidoreductase</keyword>
<evidence type="ECO:0000256" key="11">
    <source>
        <dbReference type="ARBA" id="ARBA00023136"/>
    </source>
</evidence>
<comment type="cofactor">
    <cofactor evidence="1 12">
        <name>heme</name>
        <dbReference type="ChEBI" id="CHEBI:30413"/>
    </cofactor>
</comment>
<evidence type="ECO:0000256" key="4">
    <source>
        <dbReference type="ARBA" id="ARBA00022617"/>
    </source>
</evidence>
<keyword evidence="6 12" id="KW-0479">Metal-binding</keyword>
<evidence type="ECO:0000256" key="2">
    <source>
        <dbReference type="ARBA" id="ARBA00004370"/>
    </source>
</evidence>
<dbReference type="FunFam" id="1.10.630.10:FF:000063">
    <property type="entry name" value="Cytochrome P450 monooxygenase"/>
    <property type="match status" value="1"/>
</dbReference>
<dbReference type="AlphaFoldDB" id="A0A8H6L6U8"/>
<dbReference type="GO" id="GO:0020037">
    <property type="term" value="F:heme binding"/>
    <property type="evidence" value="ECO:0007669"/>
    <property type="project" value="InterPro"/>
</dbReference>
<evidence type="ECO:0000256" key="9">
    <source>
        <dbReference type="ARBA" id="ARBA00023004"/>
    </source>
</evidence>
<dbReference type="GO" id="GO:0004497">
    <property type="term" value="F:monooxygenase activity"/>
    <property type="evidence" value="ECO:0007669"/>
    <property type="project" value="UniProtKB-KW"/>
</dbReference>
<dbReference type="PANTHER" id="PTHR24305:SF237">
    <property type="entry name" value="CYTOCHROME P450 MONOOXYGENASE ATNE-RELATED"/>
    <property type="match status" value="1"/>
</dbReference>
<dbReference type="InterPro" id="IPR017972">
    <property type="entry name" value="Cyt_P450_CS"/>
</dbReference>
<evidence type="ECO:0000256" key="5">
    <source>
        <dbReference type="ARBA" id="ARBA00022692"/>
    </source>
</evidence>
<evidence type="ECO:0000256" key="8">
    <source>
        <dbReference type="ARBA" id="ARBA00023002"/>
    </source>
</evidence>
<dbReference type="GO" id="GO:0005506">
    <property type="term" value="F:iron ion binding"/>
    <property type="evidence" value="ECO:0007669"/>
    <property type="project" value="InterPro"/>
</dbReference>
<reference evidence="14 15" key="1">
    <citation type="journal article" date="2020" name="Genomics">
        <title>Complete, high-quality genomes from long-read metagenomic sequencing of two wolf lichen thalli reveals enigmatic genome architecture.</title>
        <authorList>
            <person name="McKenzie S.K."/>
            <person name="Walston R.F."/>
            <person name="Allen J.L."/>
        </authorList>
    </citation>
    <scope>NUCLEOTIDE SEQUENCE [LARGE SCALE GENOMIC DNA]</scope>
    <source>
        <strain evidence="14">WasteWater2</strain>
    </source>
</reference>
<evidence type="ECO:0000256" key="12">
    <source>
        <dbReference type="PIRSR" id="PIRSR602401-1"/>
    </source>
</evidence>
<evidence type="ECO:0000256" key="7">
    <source>
        <dbReference type="ARBA" id="ARBA00022989"/>
    </source>
</evidence>
<comment type="similarity">
    <text evidence="3 13">Belongs to the cytochrome P450 family.</text>
</comment>
<keyword evidence="7" id="KW-1133">Transmembrane helix</keyword>
<keyword evidence="5" id="KW-0812">Transmembrane</keyword>
<dbReference type="InterPro" id="IPR001128">
    <property type="entry name" value="Cyt_P450"/>
</dbReference>
<dbReference type="PRINTS" id="PR00463">
    <property type="entry name" value="EP450I"/>
</dbReference>
<keyword evidence="15" id="KW-1185">Reference proteome</keyword>
<dbReference type="GO" id="GO:0016705">
    <property type="term" value="F:oxidoreductase activity, acting on paired donors, with incorporation or reduction of molecular oxygen"/>
    <property type="evidence" value="ECO:0007669"/>
    <property type="project" value="InterPro"/>
</dbReference>
<evidence type="ECO:0000256" key="1">
    <source>
        <dbReference type="ARBA" id="ARBA00001971"/>
    </source>
</evidence>
<dbReference type="Pfam" id="PF00067">
    <property type="entry name" value="p450"/>
    <property type="match status" value="1"/>
</dbReference>
<dbReference type="GO" id="GO:1902181">
    <property type="term" value="P:verruculogen biosynthetic process"/>
    <property type="evidence" value="ECO:0007669"/>
    <property type="project" value="UniProtKB-ARBA"/>
</dbReference>
<feature type="binding site" description="axial binding residue" evidence="12">
    <location>
        <position position="472"/>
    </location>
    <ligand>
        <name>heme</name>
        <dbReference type="ChEBI" id="CHEBI:30413"/>
    </ligand>
    <ligandPart>
        <name>Fe</name>
        <dbReference type="ChEBI" id="CHEBI:18248"/>
    </ligandPart>
</feature>
<evidence type="ECO:0000256" key="10">
    <source>
        <dbReference type="ARBA" id="ARBA00023033"/>
    </source>
</evidence>
<dbReference type="PROSITE" id="PS00086">
    <property type="entry name" value="CYTOCHROME_P450"/>
    <property type="match status" value="1"/>
</dbReference>
<dbReference type="CDD" id="cd11061">
    <property type="entry name" value="CYP67-like"/>
    <property type="match status" value="1"/>
</dbReference>
<comment type="subcellular location">
    <subcellularLocation>
        <location evidence="2">Membrane</location>
    </subcellularLocation>
</comment>
<evidence type="ECO:0000313" key="14">
    <source>
        <dbReference type="EMBL" id="KAF6237686.1"/>
    </source>
</evidence>